<dbReference type="Pfam" id="PF22570">
    <property type="entry name" value="LiaF-TM"/>
    <property type="match status" value="1"/>
</dbReference>
<dbReference type="Proteomes" id="UP000005798">
    <property type="component" value="Unassembled WGS sequence"/>
</dbReference>
<accession>B0N0R3</accession>
<sequence>MIMGVIKMDFRKNAGIVLIILGMILTMDRTKDFQGIVSTIAYYIKGYWPLILCFIGMYILSSPKKKKK</sequence>
<reference evidence="3" key="2">
    <citation type="submission" date="2014-06" db="EMBL/GenBank/DDBJ databases">
        <title>Draft genome sequence of Clostridium ramosum(DSM 1402).</title>
        <authorList>
            <person name="Sudarsanam P."/>
            <person name="Ley R."/>
            <person name="Guruge J."/>
            <person name="Turnbaugh P.J."/>
            <person name="Mahowald M."/>
            <person name="Liep D."/>
            <person name="Gordon J."/>
        </authorList>
    </citation>
    <scope>NUCLEOTIDE SEQUENCE</scope>
    <source>
        <strain evidence="3">DSM 1402</strain>
    </source>
</reference>
<proteinExistence type="predicted"/>
<evidence type="ECO:0000259" key="2">
    <source>
        <dbReference type="Pfam" id="PF22570"/>
    </source>
</evidence>
<dbReference type="EMBL" id="ABFX02000002">
    <property type="protein sequence ID" value="EDS20095.1"/>
    <property type="molecule type" value="Genomic_DNA"/>
</dbReference>
<comment type="caution">
    <text evidence="3">The sequence shown here is derived from an EMBL/GenBank/DDBJ whole genome shotgun (WGS) entry which is preliminary data.</text>
</comment>
<evidence type="ECO:0000313" key="4">
    <source>
        <dbReference type="Proteomes" id="UP000005798"/>
    </source>
</evidence>
<dbReference type="InterPro" id="IPR054331">
    <property type="entry name" value="LiaF_TM"/>
</dbReference>
<dbReference type="AlphaFoldDB" id="B0N0R3"/>
<evidence type="ECO:0000256" key="1">
    <source>
        <dbReference type="SAM" id="Phobius"/>
    </source>
</evidence>
<keyword evidence="1" id="KW-0472">Membrane</keyword>
<keyword evidence="1" id="KW-0812">Transmembrane</keyword>
<feature type="domain" description="LiaF transmembrane" evidence="2">
    <location>
        <begin position="14"/>
        <end position="66"/>
    </location>
</feature>
<gene>
    <name evidence="3" type="ORF">CLORAM_00187</name>
</gene>
<dbReference type="eggNOG" id="ENOG5033HWN">
    <property type="taxonomic scope" value="Bacteria"/>
</dbReference>
<organism evidence="3 4">
    <name type="scientific">Thomasclavelia ramosa DSM 1402</name>
    <dbReference type="NCBI Taxonomy" id="445974"/>
    <lineage>
        <taxon>Bacteria</taxon>
        <taxon>Bacillati</taxon>
        <taxon>Bacillota</taxon>
        <taxon>Erysipelotrichia</taxon>
        <taxon>Erysipelotrichales</taxon>
        <taxon>Coprobacillaceae</taxon>
        <taxon>Thomasclavelia</taxon>
    </lineage>
</organism>
<dbReference type="HOGENOM" id="CLU_2787476_0_0_9"/>
<reference evidence="3" key="1">
    <citation type="submission" date="2007-11" db="EMBL/GenBank/DDBJ databases">
        <authorList>
            <person name="Fulton L."/>
            <person name="Clifton S."/>
            <person name="Fulton B."/>
            <person name="Xu J."/>
            <person name="Minx P."/>
            <person name="Pepin K.H."/>
            <person name="Johnson M."/>
            <person name="Thiruvilangam P."/>
            <person name="Bhonagiri V."/>
            <person name="Nash W.E."/>
            <person name="Mardis E.R."/>
            <person name="Wilson R.K."/>
        </authorList>
    </citation>
    <scope>NUCLEOTIDE SEQUENCE [LARGE SCALE GENOMIC DNA]</scope>
    <source>
        <strain evidence="3">DSM 1402</strain>
    </source>
</reference>
<protein>
    <recommendedName>
        <fullName evidence="2">LiaF transmembrane domain-containing protein</fullName>
    </recommendedName>
</protein>
<evidence type="ECO:0000313" key="3">
    <source>
        <dbReference type="EMBL" id="EDS20095.1"/>
    </source>
</evidence>
<name>B0N0R3_9FIRM</name>
<keyword evidence="4" id="KW-1185">Reference proteome</keyword>
<feature type="transmembrane region" description="Helical" evidence="1">
    <location>
        <begin position="40"/>
        <end position="60"/>
    </location>
</feature>
<keyword evidence="1" id="KW-1133">Transmembrane helix</keyword>